<organism evidence="2 3">
    <name type="scientific">Blautia faecis</name>
    <dbReference type="NCBI Taxonomy" id="871665"/>
    <lineage>
        <taxon>Bacteria</taxon>
        <taxon>Bacillati</taxon>
        <taxon>Bacillota</taxon>
        <taxon>Clostridia</taxon>
        <taxon>Lachnospirales</taxon>
        <taxon>Lachnospiraceae</taxon>
        <taxon>Blautia</taxon>
    </lineage>
</organism>
<gene>
    <name evidence="2" type="ORF">G5B17_04310</name>
</gene>
<dbReference type="Pfam" id="PF02780">
    <property type="entry name" value="Transketolase_C"/>
    <property type="match status" value="1"/>
</dbReference>
<dbReference type="Gene3D" id="3.40.50.970">
    <property type="match status" value="1"/>
</dbReference>
<dbReference type="EMBL" id="JAAITS010000008">
    <property type="protein sequence ID" value="NSG84670.1"/>
    <property type="molecule type" value="Genomic_DNA"/>
</dbReference>
<dbReference type="InterPro" id="IPR033248">
    <property type="entry name" value="Transketolase_C"/>
</dbReference>
<proteinExistence type="predicted"/>
<dbReference type="CDD" id="cd07033">
    <property type="entry name" value="TPP_PYR_DXS_TK_like"/>
    <property type="match status" value="1"/>
</dbReference>
<protein>
    <submittedName>
        <fullName evidence="2">Transketolase family protein</fullName>
    </submittedName>
</protein>
<dbReference type="SUPFAM" id="SSF52518">
    <property type="entry name" value="Thiamin diphosphate-binding fold (THDP-binding)"/>
    <property type="match status" value="1"/>
</dbReference>
<dbReference type="SUPFAM" id="SSF52922">
    <property type="entry name" value="TK C-terminal domain-like"/>
    <property type="match status" value="1"/>
</dbReference>
<dbReference type="InterPro" id="IPR051157">
    <property type="entry name" value="PDH/Transketolase"/>
</dbReference>
<dbReference type="InterPro" id="IPR005475">
    <property type="entry name" value="Transketolase-like_Pyr-bd"/>
</dbReference>
<keyword evidence="3" id="KW-1185">Reference proteome</keyword>
<evidence type="ECO:0000259" key="1">
    <source>
        <dbReference type="SMART" id="SM00861"/>
    </source>
</evidence>
<dbReference type="Pfam" id="PF02779">
    <property type="entry name" value="Transket_pyr"/>
    <property type="match status" value="1"/>
</dbReference>
<dbReference type="Gene3D" id="3.40.50.920">
    <property type="match status" value="1"/>
</dbReference>
<dbReference type="InterPro" id="IPR029061">
    <property type="entry name" value="THDP-binding"/>
</dbReference>
<evidence type="ECO:0000313" key="2">
    <source>
        <dbReference type="EMBL" id="NSG84670.1"/>
    </source>
</evidence>
<dbReference type="InterPro" id="IPR009014">
    <property type="entry name" value="Transketo_C/PFOR_II"/>
</dbReference>
<name>A0ABX2H5U3_9FIRM</name>
<dbReference type="RefSeq" id="WP_173769407.1">
    <property type="nucleotide sequence ID" value="NZ_JAAITS010000008.1"/>
</dbReference>
<feature type="domain" description="Transketolase-like pyrimidine-binding" evidence="1">
    <location>
        <begin position="3"/>
        <end position="169"/>
    </location>
</feature>
<evidence type="ECO:0000313" key="3">
    <source>
        <dbReference type="Proteomes" id="UP001644719"/>
    </source>
</evidence>
<dbReference type="SMART" id="SM00861">
    <property type="entry name" value="Transket_pyr"/>
    <property type="match status" value="1"/>
</dbReference>
<reference evidence="2 3" key="1">
    <citation type="journal article" date="2020" name="Cell Host Microbe">
        <title>Functional and Genomic Variation between Human-Derived Isolates of Lachnospiraceae Reveals Inter- and Intra-Species Diversity.</title>
        <authorList>
            <person name="Sorbara M.T."/>
            <person name="Littmann E.R."/>
            <person name="Fontana E."/>
            <person name="Moody T.U."/>
            <person name="Kohout C.E."/>
            <person name="Gjonbalaj M."/>
            <person name="Eaton V."/>
            <person name="Seok R."/>
            <person name="Leiner I.M."/>
            <person name="Pamer E.G."/>
        </authorList>
    </citation>
    <scope>NUCLEOTIDE SEQUENCE [LARGE SCALE GENOMIC DNA]</scope>
    <source>
        <strain evidence="2 3">MSK.17.74</strain>
    </source>
</reference>
<dbReference type="PANTHER" id="PTHR43825">
    <property type="entry name" value="PYRUVATE DEHYDROGENASE E1 COMPONENT"/>
    <property type="match status" value="1"/>
</dbReference>
<dbReference type="Proteomes" id="UP001644719">
    <property type="component" value="Unassembled WGS sequence"/>
</dbReference>
<sequence>MERSFRTNLIDAIMDQASQDEKIVVLNADSARALCLTKFAETYPERMINVGISETDLIGTAAGLATTGLKPVVVGFSMFVAEKPYEQIRQAIAYPNLNVKIVATHSGLCVGQDGASHQCLEDISIMRTLPNFKVFVAADIADEKAAFAAMMAYDGPAYLRLGRDKATDIFEDGKVDQIGGCDILQDGSDVTLVGCGLMVEVAMKAAEELKEEGINAAVINAYCIKPLAENVILEYAKKTKAMVTVEDHSVIGGLGAAVAQVTSAKCPAVVRTVGVQDRFGESGLQDDLFEKYGLTAQHIVEEAKKAIAIKEGKANV</sequence>
<comment type="caution">
    <text evidence="2">The sequence shown here is derived from an EMBL/GenBank/DDBJ whole genome shotgun (WGS) entry which is preliminary data.</text>
</comment>
<dbReference type="PANTHER" id="PTHR43825:SF1">
    <property type="entry name" value="TRANSKETOLASE-LIKE PYRIMIDINE-BINDING DOMAIN-CONTAINING PROTEIN"/>
    <property type="match status" value="1"/>
</dbReference>
<accession>A0ABX2H5U3</accession>